<dbReference type="PANTHER" id="PTHR37610">
    <property type="entry name" value="CCHC-TYPE DOMAIN-CONTAINING PROTEIN"/>
    <property type="match status" value="1"/>
</dbReference>
<protein>
    <recommendedName>
        <fullName evidence="1">Integrase catalytic domain-containing protein</fullName>
    </recommendedName>
</protein>
<comment type="caution">
    <text evidence="2">The sequence shown here is derived from an EMBL/GenBank/DDBJ whole genome shotgun (WGS) entry which is preliminary data.</text>
</comment>
<sequence length="498" mass="56286">MDDNMVSELGDGVITENAMEPPQHYYTPLVNNENSQFFNNQNEAQIDSNSFPNSDPLQLHHSDHPNYMLSTRLLNPNNYNHWRRSVEISLLAKNKIGFVTAECVRPFDPSLTAQWDRCNGMVIVWILHSVEKDIAESVIYCDTAEKIWSQLHSRLISAYFKQLQKLWDEYTNVIDDETSVFVHYQKLLQNQQVMQLLMGLNECHATIRGNILMMRPFPGIDEILQILLQEEKQREVCHAHVLSGEASAMFTNGSSFGRGRGVFNPGKGRGSGGARDVQGVRPRSNLYCDHCKMAGHTMQSCYKIHGYPPKRIAAQVGEKKLSKDQFDKLVNMLNVSFVSRANSSGNNHAMMAGTSFCFSVNTVKHQWIIDSGTTGHITPHLSLFQSYKPMSPPPLITIPDGTQVPILHIVKSNVFPILEAFIAYVSTQFNTQVKAIKSDNAPEFTGRTAMNFYTSKGIIHQSSCVHTPQQNDIVERKHKHLLETSRALLFQSNLSIMF</sequence>
<accession>A0AAV3R6Z0</accession>
<dbReference type="EMBL" id="BAABME010007788">
    <property type="protein sequence ID" value="GAA0171713.1"/>
    <property type="molecule type" value="Genomic_DNA"/>
</dbReference>
<dbReference type="GO" id="GO:0015074">
    <property type="term" value="P:DNA integration"/>
    <property type="evidence" value="ECO:0007669"/>
    <property type="project" value="InterPro"/>
</dbReference>
<dbReference type="InterPro" id="IPR001584">
    <property type="entry name" value="Integrase_cat-core"/>
</dbReference>
<reference evidence="2 3" key="1">
    <citation type="submission" date="2024-01" db="EMBL/GenBank/DDBJ databases">
        <title>The complete chloroplast genome sequence of Lithospermum erythrorhizon: insights into the phylogenetic relationship among Boraginaceae species and the maternal lineages of purple gromwells.</title>
        <authorList>
            <person name="Okada T."/>
            <person name="Watanabe K."/>
        </authorList>
    </citation>
    <scope>NUCLEOTIDE SEQUENCE [LARGE SCALE GENOMIC DNA]</scope>
</reference>
<evidence type="ECO:0000259" key="1">
    <source>
        <dbReference type="PROSITE" id="PS50994"/>
    </source>
</evidence>
<gene>
    <name evidence="2" type="ORF">LIER_25685</name>
</gene>
<dbReference type="Proteomes" id="UP001454036">
    <property type="component" value="Unassembled WGS sequence"/>
</dbReference>
<name>A0AAV3R6Z0_LITER</name>
<dbReference type="InterPro" id="IPR029472">
    <property type="entry name" value="Copia-like_N"/>
</dbReference>
<evidence type="ECO:0000313" key="2">
    <source>
        <dbReference type="EMBL" id="GAA0171713.1"/>
    </source>
</evidence>
<dbReference type="InterPro" id="IPR012337">
    <property type="entry name" value="RNaseH-like_sf"/>
</dbReference>
<dbReference type="InterPro" id="IPR036397">
    <property type="entry name" value="RNaseH_sf"/>
</dbReference>
<dbReference type="Pfam" id="PF14244">
    <property type="entry name" value="Retrotran_gag_3"/>
    <property type="match status" value="1"/>
</dbReference>
<dbReference type="PROSITE" id="PS50994">
    <property type="entry name" value="INTEGRASE"/>
    <property type="match status" value="1"/>
</dbReference>
<dbReference type="PANTHER" id="PTHR37610:SF6">
    <property type="entry name" value="GAG-POLYPEPTIDE OF LTR COPIA-TYPE-RELATED"/>
    <property type="match status" value="1"/>
</dbReference>
<dbReference type="SUPFAM" id="SSF53098">
    <property type="entry name" value="Ribonuclease H-like"/>
    <property type="match status" value="1"/>
</dbReference>
<feature type="domain" description="Integrase catalytic" evidence="1">
    <location>
        <begin position="358"/>
        <end position="498"/>
    </location>
</feature>
<dbReference type="AlphaFoldDB" id="A0AAV3R6Z0"/>
<dbReference type="Gene3D" id="3.30.420.10">
    <property type="entry name" value="Ribonuclease H-like superfamily/Ribonuclease H"/>
    <property type="match status" value="1"/>
</dbReference>
<evidence type="ECO:0000313" key="3">
    <source>
        <dbReference type="Proteomes" id="UP001454036"/>
    </source>
</evidence>
<organism evidence="2 3">
    <name type="scientific">Lithospermum erythrorhizon</name>
    <name type="common">Purple gromwell</name>
    <name type="synonym">Lithospermum officinale var. erythrorhizon</name>
    <dbReference type="NCBI Taxonomy" id="34254"/>
    <lineage>
        <taxon>Eukaryota</taxon>
        <taxon>Viridiplantae</taxon>
        <taxon>Streptophyta</taxon>
        <taxon>Embryophyta</taxon>
        <taxon>Tracheophyta</taxon>
        <taxon>Spermatophyta</taxon>
        <taxon>Magnoliopsida</taxon>
        <taxon>eudicotyledons</taxon>
        <taxon>Gunneridae</taxon>
        <taxon>Pentapetalae</taxon>
        <taxon>asterids</taxon>
        <taxon>lamiids</taxon>
        <taxon>Boraginales</taxon>
        <taxon>Boraginaceae</taxon>
        <taxon>Boraginoideae</taxon>
        <taxon>Lithospermeae</taxon>
        <taxon>Lithospermum</taxon>
    </lineage>
</organism>
<proteinExistence type="predicted"/>
<dbReference type="GO" id="GO:0003676">
    <property type="term" value="F:nucleic acid binding"/>
    <property type="evidence" value="ECO:0007669"/>
    <property type="project" value="InterPro"/>
</dbReference>
<keyword evidence="3" id="KW-1185">Reference proteome</keyword>